<evidence type="ECO:0000313" key="3">
    <source>
        <dbReference type="Proteomes" id="UP000565715"/>
    </source>
</evidence>
<reference evidence="2 3" key="1">
    <citation type="submission" date="2020-04" db="EMBL/GenBank/DDBJ databases">
        <title>MicrobeNet Type strains.</title>
        <authorList>
            <person name="Nicholson A.C."/>
        </authorList>
    </citation>
    <scope>NUCLEOTIDE SEQUENCE [LARGE SCALE GENOMIC DNA]</scope>
    <source>
        <strain evidence="2 3">DSM 45078</strain>
    </source>
</reference>
<dbReference type="AlphaFoldDB" id="A0A846XK11"/>
<name>A0A846XK11_9NOCA</name>
<organism evidence="2 3">
    <name type="scientific">Nocardia speluncae</name>
    <dbReference type="NCBI Taxonomy" id="419477"/>
    <lineage>
        <taxon>Bacteria</taxon>
        <taxon>Bacillati</taxon>
        <taxon>Actinomycetota</taxon>
        <taxon>Actinomycetes</taxon>
        <taxon>Mycobacteriales</taxon>
        <taxon>Nocardiaceae</taxon>
        <taxon>Nocardia</taxon>
    </lineage>
</organism>
<accession>A0A846XK11</accession>
<dbReference type="EMBL" id="JAAXOO010000006">
    <property type="protein sequence ID" value="NKY36342.1"/>
    <property type="molecule type" value="Genomic_DNA"/>
</dbReference>
<evidence type="ECO:0000256" key="1">
    <source>
        <dbReference type="SAM" id="MobiDB-lite"/>
    </source>
</evidence>
<evidence type="ECO:0000313" key="2">
    <source>
        <dbReference type="EMBL" id="NKY36342.1"/>
    </source>
</evidence>
<dbReference type="RefSeq" id="WP_068044735.1">
    <property type="nucleotide sequence ID" value="NZ_JAAXOO010000006.1"/>
</dbReference>
<feature type="compositionally biased region" description="Basic and acidic residues" evidence="1">
    <location>
        <begin position="49"/>
        <end position="58"/>
    </location>
</feature>
<feature type="region of interest" description="Disordered" evidence="1">
    <location>
        <begin position="37"/>
        <end position="58"/>
    </location>
</feature>
<sequence>MTWVTAILVLVFSLAGCDGERDYLHQTTTSFAGAETFGPEEAEFCTPSDRPDEQPHARHIASDEFVAAGSDTPKARIAPDQRGHAAVEGALAPSAFPLTTGPPTCAGGRDTLTRFCISRR</sequence>
<proteinExistence type="predicted"/>
<keyword evidence="3" id="KW-1185">Reference proteome</keyword>
<protein>
    <submittedName>
        <fullName evidence="2">Uncharacterized protein</fullName>
    </submittedName>
</protein>
<gene>
    <name evidence="2" type="ORF">HGA13_25220</name>
</gene>
<dbReference type="Proteomes" id="UP000565715">
    <property type="component" value="Unassembled WGS sequence"/>
</dbReference>
<comment type="caution">
    <text evidence="2">The sequence shown here is derived from an EMBL/GenBank/DDBJ whole genome shotgun (WGS) entry which is preliminary data.</text>
</comment>